<dbReference type="CDD" id="cd00201">
    <property type="entry name" value="WW"/>
    <property type="match status" value="1"/>
</dbReference>
<name>A0A813A1J5_9DINO</name>
<evidence type="ECO:0000259" key="1">
    <source>
        <dbReference type="PROSITE" id="PS50020"/>
    </source>
</evidence>
<dbReference type="Gene3D" id="3.30.1470.10">
    <property type="entry name" value="Photosystem I PsaD, reaction center subunit II"/>
    <property type="match status" value="1"/>
</dbReference>
<dbReference type="OrthoDB" id="445911at2759"/>
<reference evidence="2" key="1">
    <citation type="submission" date="2021-02" db="EMBL/GenBank/DDBJ databases">
        <authorList>
            <person name="Dougan E. K."/>
            <person name="Rhodes N."/>
            <person name="Thang M."/>
            <person name="Chan C."/>
        </authorList>
    </citation>
    <scope>NUCLEOTIDE SEQUENCE</scope>
</reference>
<accession>A0A813A1J5</accession>
<dbReference type="Proteomes" id="UP000601435">
    <property type="component" value="Unassembled WGS sequence"/>
</dbReference>
<proteinExistence type="predicted"/>
<dbReference type="PROSITE" id="PS50020">
    <property type="entry name" value="WW_DOMAIN_2"/>
    <property type="match status" value="1"/>
</dbReference>
<evidence type="ECO:0000313" key="2">
    <source>
        <dbReference type="EMBL" id="CAE7850573.1"/>
    </source>
</evidence>
<evidence type="ECO:0000313" key="3">
    <source>
        <dbReference type="Proteomes" id="UP000601435"/>
    </source>
</evidence>
<dbReference type="InterPro" id="IPR053233">
    <property type="entry name" value="ABRA-related"/>
</dbReference>
<dbReference type="Pfam" id="PF00397">
    <property type="entry name" value="WW"/>
    <property type="match status" value="1"/>
</dbReference>
<gene>
    <name evidence="2" type="primary">CEP164</name>
    <name evidence="2" type="ORF">SNEC2469_LOCUS26353</name>
</gene>
<feature type="domain" description="WW" evidence="1">
    <location>
        <begin position="47"/>
        <end position="80"/>
    </location>
</feature>
<dbReference type="SUPFAM" id="SSF51045">
    <property type="entry name" value="WW domain"/>
    <property type="match status" value="1"/>
</dbReference>
<dbReference type="SMART" id="SM00456">
    <property type="entry name" value="WW"/>
    <property type="match status" value="2"/>
</dbReference>
<dbReference type="InterPro" id="IPR001202">
    <property type="entry name" value="WW_dom"/>
</dbReference>
<sequence>MRGVDIAAQTSEASEADFKEPGYAKSLGVELEKDVDLVWVAREAFEAPLPASWSEHLDQERRIYFFNQVTQQSSWNHPMDEVFRDLIHLIKSVRRLDPPEASVVEAVQTHLQSCHDRASAALEGWSGPYAAEDGEYFYHAEQGASTWHNPVEEWQTELSVRQQAPGPGLGLGDPRGGASPRCSTAVCSTRALPARWGKFSFLVCWYL</sequence>
<protein>
    <submittedName>
        <fullName evidence="2">CEP164 protein</fullName>
    </submittedName>
</protein>
<dbReference type="PANTHER" id="PTHR21715">
    <property type="entry name" value="RH04127P"/>
    <property type="match status" value="1"/>
</dbReference>
<dbReference type="InterPro" id="IPR036020">
    <property type="entry name" value="WW_dom_sf"/>
</dbReference>
<organism evidence="2 3">
    <name type="scientific">Symbiodinium necroappetens</name>
    <dbReference type="NCBI Taxonomy" id="1628268"/>
    <lineage>
        <taxon>Eukaryota</taxon>
        <taxon>Sar</taxon>
        <taxon>Alveolata</taxon>
        <taxon>Dinophyceae</taxon>
        <taxon>Suessiales</taxon>
        <taxon>Symbiodiniaceae</taxon>
        <taxon>Symbiodinium</taxon>
    </lineage>
</organism>
<dbReference type="AlphaFoldDB" id="A0A813A1J5"/>
<dbReference type="PANTHER" id="PTHR21715:SF0">
    <property type="entry name" value="RH04127P"/>
    <property type="match status" value="1"/>
</dbReference>
<keyword evidence="3" id="KW-1185">Reference proteome</keyword>
<comment type="caution">
    <text evidence="2">The sequence shown here is derived from an EMBL/GenBank/DDBJ whole genome shotgun (WGS) entry which is preliminary data.</text>
</comment>
<dbReference type="EMBL" id="CAJNJA010053475">
    <property type="protein sequence ID" value="CAE7850573.1"/>
    <property type="molecule type" value="Genomic_DNA"/>
</dbReference>
<dbReference type="PROSITE" id="PS01159">
    <property type="entry name" value="WW_DOMAIN_1"/>
    <property type="match status" value="2"/>
</dbReference>